<keyword evidence="1" id="KW-0678">Repressor</keyword>
<protein>
    <recommendedName>
        <fullName evidence="1">Glycine cleavage system transcriptional repressor</fullName>
    </recommendedName>
</protein>
<dbReference type="InterPro" id="IPR045865">
    <property type="entry name" value="ACT-like_dom_sf"/>
</dbReference>
<evidence type="ECO:0000259" key="2">
    <source>
        <dbReference type="PROSITE" id="PS51671"/>
    </source>
</evidence>
<dbReference type="Gene3D" id="3.30.70.260">
    <property type="match status" value="2"/>
</dbReference>
<dbReference type="InterPro" id="IPR016867">
    <property type="entry name" value="GcvR"/>
</dbReference>
<evidence type="ECO:0000313" key="4">
    <source>
        <dbReference type="Proteomes" id="UP001597380"/>
    </source>
</evidence>
<dbReference type="PANTHER" id="PTHR34875:SF6">
    <property type="entry name" value="UPF0237 PROTEIN MJ1558"/>
    <property type="match status" value="1"/>
</dbReference>
<feature type="domain" description="ACT" evidence="2">
    <location>
        <begin position="87"/>
        <end position="166"/>
    </location>
</feature>
<comment type="subcellular location">
    <subcellularLocation>
        <location evidence="1">Cytoplasm</location>
    </subcellularLocation>
</comment>
<dbReference type="PANTHER" id="PTHR34875">
    <property type="entry name" value="UPF0237 PROTEIN MJ1558"/>
    <property type="match status" value="1"/>
</dbReference>
<dbReference type="InterPro" id="IPR050990">
    <property type="entry name" value="UPF0237/GcvR_regulator"/>
</dbReference>
<dbReference type="SUPFAM" id="SSF55021">
    <property type="entry name" value="ACT-like"/>
    <property type="match status" value="2"/>
</dbReference>
<dbReference type="Proteomes" id="UP001597380">
    <property type="component" value="Unassembled WGS sequence"/>
</dbReference>
<dbReference type="PIRSF" id="PIRSF028103">
    <property type="entry name" value="GcvR"/>
    <property type="match status" value="1"/>
</dbReference>
<dbReference type="PROSITE" id="PS51671">
    <property type="entry name" value="ACT"/>
    <property type="match status" value="1"/>
</dbReference>
<comment type="caution">
    <text evidence="3">The sequence shown here is derived from an EMBL/GenBank/DDBJ whole genome shotgun (WGS) entry which is preliminary data.</text>
</comment>
<accession>A0ABW4XKR1</accession>
<organism evidence="3 4">
    <name type="scientific">Corallincola platygyrae</name>
    <dbReference type="NCBI Taxonomy" id="1193278"/>
    <lineage>
        <taxon>Bacteria</taxon>
        <taxon>Pseudomonadati</taxon>
        <taxon>Pseudomonadota</taxon>
        <taxon>Gammaproteobacteria</taxon>
        <taxon>Alteromonadales</taxon>
        <taxon>Psychromonadaceae</taxon>
        <taxon>Corallincola</taxon>
    </lineage>
</organism>
<keyword evidence="1" id="KW-0804">Transcription</keyword>
<evidence type="ECO:0000313" key="3">
    <source>
        <dbReference type="EMBL" id="MFD2095291.1"/>
    </source>
</evidence>
<dbReference type="Pfam" id="PF13740">
    <property type="entry name" value="ACT_6"/>
    <property type="match status" value="1"/>
</dbReference>
<keyword evidence="4" id="KW-1185">Reference proteome</keyword>
<name>A0ABW4XKR1_9GAMM</name>
<keyword evidence="1" id="KW-0963">Cytoplasm</keyword>
<gene>
    <name evidence="3" type="ORF">ACFSJ3_04780</name>
</gene>
<evidence type="ECO:0000256" key="1">
    <source>
        <dbReference type="PIRNR" id="PIRNR028103"/>
    </source>
</evidence>
<dbReference type="CDD" id="cd04869">
    <property type="entry name" value="ACT_GcvR_2"/>
    <property type="match status" value="1"/>
</dbReference>
<proteinExistence type="predicted"/>
<dbReference type="EMBL" id="JBHUHT010000008">
    <property type="protein sequence ID" value="MFD2095291.1"/>
    <property type="molecule type" value="Genomic_DNA"/>
</dbReference>
<reference evidence="4" key="1">
    <citation type="journal article" date="2019" name="Int. J. Syst. Evol. Microbiol.">
        <title>The Global Catalogue of Microorganisms (GCM) 10K type strain sequencing project: providing services to taxonomists for standard genome sequencing and annotation.</title>
        <authorList>
            <consortium name="The Broad Institute Genomics Platform"/>
            <consortium name="The Broad Institute Genome Sequencing Center for Infectious Disease"/>
            <person name="Wu L."/>
            <person name="Ma J."/>
        </authorList>
    </citation>
    <scope>NUCLEOTIDE SEQUENCE [LARGE SCALE GENOMIC DNA]</scope>
    <source>
        <strain evidence="4">CGMCC 1.10992</strain>
    </source>
</reference>
<dbReference type="InterPro" id="IPR002912">
    <property type="entry name" value="ACT_dom"/>
</dbReference>
<dbReference type="RefSeq" id="WP_345338451.1">
    <property type="nucleotide sequence ID" value="NZ_BAABLI010000005.1"/>
</dbReference>
<sequence length="166" mass="17841">MKQLVITLLGEDRPGIVDSISETVLAHQGNWQASSMRHLAGLFAGILEISVADDQAEALKHQLATLPGLQLTVQEGISAEKQAQRVTLSVTANDRHGIVQEVSSTLNGLGANVLTLETRYESAPNWGQPLFKADVLVSLPNTIELYQITEGLEAIADDLMVDVESA</sequence>